<feature type="region of interest" description="Disordered" evidence="1">
    <location>
        <begin position="86"/>
        <end position="153"/>
    </location>
</feature>
<evidence type="ECO:0000256" key="1">
    <source>
        <dbReference type="SAM" id="MobiDB-lite"/>
    </source>
</evidence>
<feature type="compositionally biased region" description="Low complexity" evidence="1">
    <location>
        <begin position="120"/>
        <end position="133"/>
    </location>
</feature>
<sequence>MPCHRPERPLRLLRPFRLLLLIALLAFLPVQGWAAAGARTAAAGAPAVPAGQAVTAVDEFAPPGAATALPAPNAFIETAATAAAAGDADLPGPFDGKDNNTERAQAGADPVEQWLPPTLPRLAALPARTGAPRYTGARLSDPDLPRQPRPPRA</sequence>
<dbReference type="Proteomes" id="UP000177515">
    <property type="component" value="Chromosome 1"/>
</dbReference>
<accession>A0A1D9HXT5</accession>
<evidence type="ECO:0000313" key="2">
    <source>
        <dbReference type="EMBL" id="AOZ04475.1"/>
    </source>
</evidence>
<name>A0A1D9HXT5_9BURK</name>
<proteinExistence type="predicted"/>
<evidence type="ECO:0000313" key="3">
    <source>
        <dbReference type="Proteomes" id="UP000177515"/>
    </source>
</evidence>
<organism evidence="2 3">
    <name type="scientific">Cupriavidus malaysiensis</name>
    <dbReference type="NCBI Taxonomy" id="367825"/>
    <lineage>
        <taxon>Bacteria</taxon>
        <taxon>Pseudomonadati</taxon>
        <taxon>Pseudomonadota</taxon>
        <taxon>Betaproteobacteria</taxon>
        <taxon>Burkholderiales</taxon>
        <taxon>Burkholderiaceae</taxon>
        <taxon>Cupriavidus</taxon>
    </lineage>
</organism>
<reference evidence="2 3" key="1">
    <citation type="submission" date="2016-10" db="EMBL/GenBank/DDBJ databases">
        <title>Complete genome sequences of three Cupriavidus strains isolated from various Malaysian environments.</title>
        <authorList>
            <person name="Abdullah A.A.-A."/>
            <person name="Shafie N.A.H."/>
            <person name="Lau N.S."/>
        </authorList>
    </citation>
    <scope>NUCLEOTIDE SEQUENCE [LARGE SCALE GENOMIC DNA]</scope>
    <source>
        <strain evidence="2 3">USMAA1020</strain>
    </source>
</reference>
<dbReference type="EMBL" id="CP017754">
    <property type="protein sequence ID" value="AOZ04475.1"/>
    <property type="molecule type" value="Genomic_DNA"/>
</dbReference>
<gene>
    <name evidence="2" type="ORF">BKK80_00440</name>
</gene>
<protein>
    <submittedName>
        <fullName evidence="2">Uncharacterized protein</fullName>
    </submittedName>
</protein>
<keyword evidence="3" id="KW-1185">Reference proteome</keyword>